<organism evidence="2 3">
    <name type="scientific">Mucilaginibacter robiniae</name>
    <dbReference type="NCBI Taxonomy" id="2728022"/>
    <lineage>
        <taxon>Bacteria</taxon>
        <taxon>Pseudomonadati</taxon>
        <taxon>Bacteroidota</taxon>
        <taxon>Sphingobacteriia</taxon>
        <taxon>Sphingobacteriales</taxon>
        <taxon>Sphingobacteriaceae</taxon>
        <taxon>Mucilaginibacter</taxon>
    </lineage>
</organism>
<accession>A0A7L5DV80</accession>
<dbReference type="AlphaFoldDB" id="A0A7L5DV80"/>
<evidence type="ECO:0000256" key="1">
    <source>
        <dbReference type="SAM" id="Phobius"/>
    </source>
</evidence>
<dbReference type="Proteomes" id="UP000503278">
    <property type="component" value="Chromosome"/>
</dbReference>
<keyword evidence="1" id="KW-1133">Transmembrane helix</keyword>
<evidence type="ECO:0000313" key="2">
    <source>
        <dbReference type="EMBL" id="QJD94621.1"/>
    </source>
</evidence>
<keyword evidence="3" id="KW-1185">Reference proteome</keyword>
<name>A0A7L5DV80_9SPHI</name>
<reference evidence="2 3" key="1">
    <citation type="submission" date="2020-04" db="EMBL/GenBank/DDBJ databases">
        <title>Genome sequencing of novel species.</title>
        <authorList>
            <person name="Heo J."/>
            <person name="Kim S.-J."/>
            <person name="Kim J.-S."/>
            <person name="Hong S.-B."/>
            <person name="Kwon S.-W."/>
        </authorList>
    </citation>
    <scope>NUCLEOTIDE SEQUENCE [LARGE SCALE GENOMIC DNA]</scope>
    <source>
        <strain evidence="2 3">F39-2</strain>
    </source>
</reference>
<feature type="transmembrane region" description="Helical" evidence="1">
    <location>
        <begin position="400"/>
        <end position="424"/>
    </location>
</feature>
<keyword evidence="1" id="KW-0812">Transmembrane</keyword>
<dbReference type="EMBL" id="CP051682">
    <property type="protein sequence ID" value="QJD94621.1"/>
    <property type="molecule type" value="Genomic_DNA"/>
</dbReference>
<protein>
    <submittedName>
        <fullName evidence="2">Uncharacterized protein</fullName>
    </submittedName>
</protein>
<dbReference type="RefSeq" id="WP_169605638.1">
    <property type="nucleotide sequence ID" value="NZ_CP051682.1"/>
</dbReference>
<sequence length="437" mass="50932">MIIDVTLTNLLFKILSDLNIDNPAGLLKNLVVKKGVLIVKIDTASNPKKLVDAIDSYFKSNYQSFKVNLTIAGKTYKLRYPSFKDRLLQTPFMMQLSMPFYWAILVSCLPLLTTAFCLKFSDISITDLDHEAKEISNYYVNICFLLSTLIITYLITKVVAIKQEKNNRIVAIRDYSNQLTEFRRICRNLIYDPSLFTAPNFARYARGITSKITFQELENFNSSNDEDLHLKVKNYIVDSNFSEILLKLYLQLHSFYIEGGYNPPFMLATHSANYIYSSKELKMWELFTENNLIWYVFDNERGNYENHFDFSNQAHAKPVVSSAKRFDRKKYKDAKYSSDLLLDISMDVQNEVLPNLTTLVKKNEEGLPFVFKYFIFCFAIIVLFGVVVKNFFDLFYPTPFIDLLSIMVTMMVLIHIFVSLKFILRGELYMSRKTDYL</sequence>
<feature type="transmembrane region" description="Helical" evidence="1">
    <location>
        <begin position="369"/>
        <end position="388"/>
    </location>
</feature>
<dbReference type="KEGG" id="mrob:HH214_01410"/>
<proteinExistence type="predicted"/>
<feature type="transmembrane region" description="Helical" evidence="1">
    <location>
        <begin position="100"/>
        <end position="118"/>
    </location>
</feature>
<gene>
    <name evidence="2" type="ORF">HH214_01410</name>
</gene>
<keyword evidence="1" id="KW-0472">Membrane</keyword>
<evidence type="ECO:0000313" key="3">
    <source>
        <dbReference type="Proteomes" id="UP000503278"/>
    </source>
</evidence>
<feature type="transmembrane region" description="Helical" evidence="1">
    <location>
        <begin position="138"/>
        <end position="160"/>
    </location>
</feature>